<dbReference type="AlphaFoldDB" id="A0ABC8ZW76"/>
<dbReference type="CDD" id="cd00009">
    <property type="entry name" value="AAA"/>
    <property type="match status" value="1"/>
</dbReference>
<dbReference type="Pfam" id="PF17871">
    <property type="entry name" value="AAA_lid_9"/>
    <property type="match status" value="1"/>
</dbReference>
<evidence type="ECO:0000256" key="4">
    <source>
        <dbReference type="SAM" id="MobiDB-lite"/>
    </source>
</evidence>
<dbReference type="Gene3D" id="3.40.50.300">
    <property type="entry name" value="P-loop containing nucleotide triphosphate hydrolases"/>
    <property type="match status" value="3"/>
</dbReference>
<proteinExistence type="predicted"/>
<dbReference type="PANTHER" id="PTHR11638:SF174">
    <property type="entry name" value="AAA+ ATPASE DOMAIN-CONTAINING PROTEIN"/>
    <property type="match status" value="1"/>
</dbReference>
<keyword evidence="8" id="KW-1185">Reference proteome</keyword>
<dbReference type="GO" id="GO:0005524">
    <property type="term" value="F:ATP binding"/>
    <property type="evidence" value="ECO:0007669"/>
    <property type="project" value="UniProtKB-KW"/>
</dbReference>
<dbReference type="Pfam" id="PF07724">
    <property type="entry name" value="AAA_2"/>
    <property type="match status" value="1"/>
</dbReference>
<gene>
    <name evidence="7" type="ORF">URODEC1_LOCUS49360</name>
</gene>
<evidence type="ECO:0000259" key="5">
    <source>
        <dbReference type="SMART" id="SM00382"/>
    </source>
</evidence>
<evidence type="ECO:0000256" key="2">
    <source>
        <dbReference type="ARBA" id="ARBA00022840"/>
    </source>
</evidence>
<dbReference type="Proteomes" id="UP001497457">
    <property type="component" value="Chromosome 2b"/>
</dbReference>
<dbReference type="SMART" id="SM00382">
    <property type="entry name" value="AAA"/>
    <property type="match status" value="2"/>
</dbReference>
<dbReference type="FunFam" id="3.40.50.300:FF:000025">
    <property type="entry name" value="ATP-dependent Clp protease subunit"/>
    <property type="match status" value="1"/>
</dbReference>
<dbReference type="InterPro" id="IPR001270">
    <property type="entry name" value="ClpA/B"/>
</dbReference>
<dbReference type="InterPro" id="IPR003593">
    <property type="entry name" value="AAA+_ATPase"/>
</dbReference>
<name>A0ABC8ZW76_9POAL</name>
<keyword evidence="1" id="KW-0547">Nucleotide-binding</keyword>
<dbReference type="SUPFAM" id="SSF52540">
    <property type="entry name" value="P-loop containing nucleoside triphosphate hydrolases"/>
    <property type="match status" value="2"/>
</dbReference>
<dbReference type="PROSITE" id="PS00870">
    <property type="entry name" value="CLPAB_1"/>
    <property type="match status" value="1"/>
</dbReference>
<evidence type="ECO:0000313" key="7">
    <source>
        <dbReference type="EMBL" id="CAL4968973.1"/>
    </source>
</evidence>
<dbReference type="Pfam" id="PF00004">
    <property type="entry name" value="AAA"/>
    <property type="match status" value="1"/>
</dbReference>
<dbReference type="InterPro" id="IPR041546">
    <property type="entry name" value="ClpA/ClpB_AAA_lid"/>
</dbReference>
<dbReference type="Gene3D" id="1.10.8.60">
    <property type="match status" value="1"/>
</dbReference>
<dbReference type="InterPro" id="IPR050130">
    <property type="entry name" value="ClpA_ClpB"/>
</dbReference>
<feature type="region of interest" description="Disordered" evidence="4">
    <location>
        <begin position="617"/>
        <end position="648"/>
    </location>
</feature>
<accession>A0ABC8ZW76</accession>
<dbReference type="PANTHER" id="PTHR11638">
    <property type="entry name" value="ATP-DEPENDENT CLP PROTEASE"/>
    <property type="match status" value="1"/>
</dbReference>
<dbReference type="InterPro" id="IPR003959">
    <property type="entry name" value="ATPase_AAA_core"/>
</dbReference>
<dbReference type="InterPro" id="IPR018368">
    <property type="entry name" value="ClpA/B_CS1"/>
</dbReference>
<organism evidence="7 8">
    <name type="scientific">Urochloa decumbens</name>
    <dbReference type="NCBI Taxonomy" id="240449"/>
    <lineage>
        <taxon>Eukaryota</taxon>
        <taxon>Viridiplantae</taxon>
        <taxon>Streptophyta</taxon>
        <taxon>Embryophyta</taxon>
        <taxon>Tracheophyta</taxon>
        <taxon>Spermatophyta</taxon>
        <taxon>Magnoliopsida</taxon>
        <taxon>Liliopsida</taxon>
        <taxon>Poales</taxon>
        <taxon>Poaceae</taxon>
        <taxon>PACMAD clade</taxon>
        <taxon>Panicoideae</taxon>
        <taxon>Panicodae</taxon>
        <taxon>Paniceae</taxon>
        <taxon>Melinidinae</taxon>
        <taxon>Urochloa</taxon>
    </lineage>
</organism>
<evidence type="ECO:0000256" key="3">
    <source>
        <dbReference type="ARBA" id="ARBA00023186"/>
    </source>
</evidence>
<keyword evidence="3" id="KW-0143">Chaperone</keyword>
<sequence length="648" mass="70801">MTALEKYGRDMTAAAANADPVIGRDDEIDRVVCTLCRRTKNSAVLVGEPGVGKTAIAEGLAQRIFAGAVPEAIAGARVVEIDIGAMLAGTMYRGMFEERVKGVIREAEDAGGKVILFIDEMHMLLGAGRVEGGNMDAANMLKPALARGRIRCVGATTFDEYRKYIEKDAAFERRLQKVHVEEPSANATIGILRGLKQRYEDHHGLRILDDAIVAAANLAGRYITDRRFPDKAIDLIDEACANTRMQIDSQKEAKAAGRQGKKAVVRLDQIAQVVSRWTGIPVTTLDQEEKKKLIGLADRLHERVIGQDEAVNLVAQAVLRSRAGLDKRRQPIGSFLFLGSTGVGKTELAKALAEQLFDSEKMLVRFDMSEYVGAGSVLRLIGSPPGSHGHDDGGQLTEKVRRRPYSVILFDEVEKADPAVFNVFLQLLDDGLLTDGKGRAVDFKNTIIILTSNLGAEHLAEAMAGNRTMEAARDLVRAKVQQYFKPEFLNRLSEIVIFEPLSHDRLKEVVKIQMKGIIAGVADKGISLSTSDDALDVILSESYNPMYGARPIGRWVQKNEMTKLSDMLIKGEVDAGSTISIEAIDDKKALKYEVTKKPEPQQELVAPEGERIVVEVLSDSEDDEDDVVEVTPVAKKSKVTESSAAPVS</sequence>
<evidence type="ECO:0000256" key="1">
    <source>
        <dbReference type="ARBA" id="ARBA00022741"/>
    </source>
</evidence>
<dbReference type="InterPro" id="IPR027417">
    <property type="entry name" value="P-loop_NTPase"/>
</dbReference>
<evidence type="ECO:0000259" key="6">
    <source>
        <dbReference type="SMART" id="SM01086"/>
    </source>
</evidence>
<feature type="domain" description="AAA+ ATPase" evidence="5">
    <location>
        <begin position="331"/>
        <end position="488"/>
    </location>
</feature>
<dbReference type="InterPro" id="IPR019489">
    <property type="entry name" value="Clp_ATPase_C"/>
</dbReference>
<feature type="compositionally biased region" description="Acidic residues" evidence="4">
    <location>
        <begin position="618"/>
        <end position="628"/>
    </location>
</feature>
<protein>
    <submittedName>
        <fullName evidence="7">Uncharacterized protein</fullName>
    </submittedName>
</protein>
<dbReference type="Pfam" id="PF10431">
    <property type="entry name" value="ClpB_D2-small"/>
    <property type="match status" value="1"/>
</dbReference>
<dbReference type="EMBL" id="OZ075112">
    <property type="protein sequence ID" value="CAL4968973.1"/>
    <property type="molecule type" value="Genomic_DNA"/>
</dbReference>
<evidence type="ECO:0000313" key="8">
    <source>
        <dbReference type="Proteomes" id="UP001497457"/>
    </source>
</evidence>
<keyword evidence="2" id="KW-0067">ATP-binding</keyword>
<feature type="domain" description="Clp ATPase C-terminal" evidence="6">
    <location>
        <begin position="501"/>
        <end position="590"/>
    </location>
</feature>
<reference evidence="7" key="1">
    <citation type="submission" date="2024-10" db="EMBL/GenBank/DDBJ databases">
        <authorList>
            <person name="Ryan C."/>
        </authorList>
    </citation>
    <scope>NUCLEOTIDE SEQUENCE [LARGE SCALE GENOMIC DNA]</scope>
</reference>
<feature type="domain" description="AAA+ ATPase" evidence="5">
    <location>
        <begin position="39"/>
        <end position="185"/>
    </location>
</feature>
<dbReference type="SMART" id="SM01086">
    <property type="entry name" value="ClpB_D2-small"/>
    <property type="match status" value="1"/>
</dbReference>
<dbReference type="PRINTS" id="PR00300">
    <property type="entry name" value="CLPPROTEASEA"/>
</dbReference>
<dbReference type="CDD" id="cd19499">
    <property type="entry name" value="RecA-like_ClpB_Hsp104-like"/>
    <property type="match status" value="1"/>
</dbReference>